<organism evidence="15">
    <name type="scientific">Hymenolepis diminuta</name>
    <name type="common">Rat tapeworm</name>
    <dbReference type="NCBI Taxonomy" id="6216"/>
    <lineage>
        <taxon>Eukaryota</taxon>
        <taxon>Metazoa</taxon>
        <taxon>Spiralia</taxon>
        <taxon>Lophotrochozoa</taxon>
        <taxon>Platyhelminthes</taxon>
        <taxon>Cestoda</taxon>
        <taxon>Eucestoda</taxon>
        <taxon>Cyclophyllidea</taxon>
        <taxon>Hymenolepididae</taxon>
        <taxon>Hymenolepis</taxon>
    </lineage>
</organism>
<reference evidence="13 14" key="2">
    <citation type="submission" date="2018-11" db="EMBL/GenBank/DDBJ databases">
        <authorList>
            <consortium name="Pathogen Informatics"/>
        </authorList>
    </citation>
    <scope>NUCLEOTIDE SEQUENCE [LARGE SCALE GENOMIC DNA]</scope>
</reference>
<dbReference type="PROSITE" id="PS00123">
    <property type="entry name" value="ALKALINE_PHOSPHATASE"/>
    <property type="match status" value="2"/>
</dbReference>
<gene>
    <name evidence="13" type="ORF">HDID_LOCUS8833</name>
</gene>
<evidence type="ECO:0000256" key="10">
    <source>
        <dbReference type="RuleBase" id="RU003946"/>
    </source>
</evidence>
<dbReference type="AlphaFoldDB" id="A0A0R3STS4"/>
<evidence type="ECO:0000256" key="9">
    <source>
        <dbReference type="PIRSR" id="PIRSR601952-2"/>
    </source>
</evidence>
<dbReference type="SUPFAM" id="SSF53649">
    <property type="entry name" value="Alkaline phosphatase-like"/>
    <property type="match status" value="2"/>
</dbReference>
<feature type="signal peptide" evidence="12">
    <location>
        <begin position="1"/>
        <end position="18"/>
    </location>
</feature>
<dbReference type="SMART" id="SM00098">
    <property type="entry name" value="alkPPc"/>
    <property type="match status" value="2"/>
</dbReference>
<feature type="binding site" evidence="9">
    <location>
        <position position="186"/>
    </location>
    <ligand>
        <name>Mg(2+)</name>
        <dbReference type="ChEBI" id="CHEBI:18420"/>
    </ligand>
</feature>
<dbReference type="EC" id="3.1.3.1" evidence="2 11"/>
<dbReference type="Pfam" id="PF00245">
    <property type="entry name" value="Alk_phosphatase"/>
    <property type="match status" value="2"/>
</dbReference>
<feature type="binding site" evidence="9">
    <location>
        <position position="351"/>
    </location>
    <ligand>
        <name>Zn(2+)</name>
        <dbReference type="ChEBI" id="CHEBI:29105"/>
        <label>2</label>
    </ligand>
</feature>
<feature type="binding site" evidence="9">
    <location>
        <position position="393"/>
    </location>
    <ligand>
        <name>Zn(2+)</name>
        <dbReference type="ChEBI" id="CHEBI:29105"/>
        <label>2</label>
    </ligand>
</feature>
<evidence type="ECO:0000256" key="7">
    <source>
        <dbReference type="ARBA" id="ARBA00022842"/>
    </source>
</evidence>
<dbReference type="PANTHER" id="PTHR11596:SF5">
    <property type="entry name" value="ALKALINE PHOSPHATASE"/>
    <property type="match status" value="1"/>
</dbReference>
<dbReference type="GO" id="GO:0004035">
    <property type="term" value="F:alkaline phosphatase activity"/>
    <property type="evidence" value="ECO:0007669"/>
    <property type="project" value="UniProtKB-EC"/>
</dbReference>
<evidence type="ECO:0000256" key="8">
    <source>
        <dbReference type="PIRSR" id="PIRSR601952-1"/>
    </source>
</evidence>
<keyword evidence="4 9" id="KW-0479">Metal-binding</keyword>
<dbReference type="InterPro" id="IPR017850">
    <property type="entry name" value="Alkaline_phosphatase_core_sf"/>
</dbReference>
<feature type="chain" id="PRO_5043131460" description="Alkaline phosphatase" evidence="12">
    <location>
        <begin position="19"/>
        <end position="1041"/>
    </location>
</feature>
<feature type="binding site" evidence="9">
    <location>
        <position position="184"/>
    </location>
    <ligand>
        <name>Mg(2+)</name>
        <dbReference type="ChEBI" id="CHEBI:18420"/>
    </ligand>
</feature>
<dbReference type="Proteomes" id="UP000274504">
    <property type="component" value="Unassembled WGS sequence"/>
</dbReference>
<feature type="binding site" evidence="9">
    <location>
        <position position="346"/>
    </location>
    <ligand>
        <name>Mg(2+)</name>
        <dbReference type="ChEBI" id="CHEBI:18420"/>
    </ligand>
</feature>
<evidence type="ECO:0000256" key="6">
    <source>
        <dbReference type="ARBA" id="ARBA00022833"/>
    </source>
</evidence>
<evidence type="ECO:0000256" key="2">
    <source>
        <dbReference type="ARBA" id="ARBA00012647"/>
    </source>
</evidence>
<evidence type="ECO:0000313" key="14">
    <source>
        <dbReference type="Proteomes" id="UP000274504"/>
    </source>
</evidence>
<dbReference type="OrthoDB" id="5818554at2759"/>
<dbReference type="CDD" id="cd16012">
    <property type="entry name" value="ALP"/>
    <property type="match status" value="2"/>
</dbReference>
<feature type="binding site" evidence="9">
    <location>
        <position position="469"/>
    </location>
    <ligand>
        <name>Zn(2+)</name>
        <dbReference type="ChEBI" id="CHEBI:29105"/>
        <label>2</label>
    </ligand>
</feature>
<accession>A0A0R3STS4</accession>
<dbReference type="PANTHER" id="PTHR11596">
    <property type="entry name" value="ALKALINE PHOSPHATASE"/>
    <property type="match status" value="1"/>
</dbReference>
<evidence type="ECO:0000313" key="13">
    <source>
        <dbReference type="EMBL" id="VDL61151.1"/>
    </source>
</evidence>
<dbReference type="GO" id="GO:0046872">
    <property type="term" value="F:metal ion binding"/>
    <property type="evidence" value="ECO:0007669"/>
    <property type="project" value="UniProtKB-KW"/>
</dbReference>
<keyword evidence="12" id="KW-0732">Signal</keyword>
<feature type="active site" description="Phosphoserine intermediate" evidence="8">
    <location>
        <position position="122"/>
    </location>
</feature>
<feature type="binding site" evidence="9">
    <location>
        <position position="392"/>
    </location>
    <ligand>
        <name>Zn(2+)</name>
        <dbReference type="ChEBI" id="CHEBI:29105"/>
        <label>2</label>
    </ligand>
</feature>
<feature type="binding site" evidence="9">
    <location>
        <position position="72"/>
    </location>
    <ligand>
        <name>Zn(2+)</name>
        <dbReference type="ChEBI" id="CHEBI:29105"/>
        <label>2</label>
    </ligand>
</feature>
<comment type="catalytic activity">
    <reaction evidence="11">
        <text>a phosphate monoester + H2O = an alcohol + phosphate</text>
        <dbReference type="Rhea" id="RHEA:15017"/>
        <dbReference type="ChEBI" id="CHEBI:15377"/>
        <dbReference type="ChEBI" id="CHEBI:30879"/>
        <dbReference type="ChEBI" id="CHEBI:43474"/>
        <dbReference type="ChEBI" id="CHEBI:67140"/>
        <dbReference type="EC" id="3.1.3.1"/>
    </reaction>
</comment>
<reference evidence="15" key="1">
    <citation type="submission" date="2017-02" db="UniProtKB">
        <authorList>
            <consortium name="WormBaseParasite"/>
        </authorList>
    </citation>
    <scope>IDENTIFICATION</scope>
</reference>
<evidence type="ECO:0000256" key="11">
    <source>
        <dbReference type="RuleBase" id="RU003947"/>
    </source>
</evidence>
<evidence type="ECO:0000256" key="12">
    <source>
        <dbReference type="SAM" id="SignalP"/>
    </source>
</evidence>
<comment type="similarity">
    <text evidence="1 10">Belongs to the alkaline phosphatase family.</text>
</comment>
<keyword evidence="3" id="KW-0597">Phosphoprotein</keyword>
<evidence type="ECO:0000256" key="3">
    <source>
        <dbReference type="ARBA" id="ARBA00022553"/>
    </source>
</evidence>
<sequence>MQKQKVLIFFALLVFARAEEGETPEPLPIVNEEITQDYWLNLAKKRFANDCKMFPSLRSASHAKNVILLLGDGMGLPTISASRFYSAEMSGRYGSAILHPFEDWEFNTMARTYDLETSVTDSASSATAYLTGTKTRTGMIGIDGNINAKQCGKWDTKYHIESVLEAAHKIGKATGVITNTRITHASPAGTYAHVSFRDMESDANIKKFCASEYENMKCQDIACQLIENHQYINVIIGGGQQNFIPNTEFIPANYLDKGVREDGRNLIDEWKANKTKDKENFCFIGRPDDLAICDLSAADYVLALPYPDHMPYSHDTPLDEPNLLTYVRLGLEVLKRQKNGFFLFIESGRIDHAHHNNEGRYSLDEMLMFDKIIDYIQTAVDPTETLLILTADHSHAFELIGQPGRFQSVLGIDQYYSNNTDDKMPLQGINYMNGPNGLNDSPRLNPAYEPIYDWHYRQQTLVPLSFSSHGGDDVGVYATGPLSAFFHATVDNTFIAQTIKLALGANPFYRQNTPLVFAAEPTEQPPITYPYPPFPILDKEINPSYWEGLARIEIDKANKLFPEFYSKAKQAKNVILFLGDGMGIPTLAATRFDKTNLTGKAEMHPFEEWEFSSLCRTYDLETMVTDSASSATAYLTGTKTRTAMIGVTGQVFYKKCKRYSDEEKTESALTAAEKIGKWTGIITSSRVTHASPSGCYGHVAFRDWEADSDLPCNKGEACDCTDLAYQLVKEHPDIHVIMGGAQEKFYPEGVTLPSNTSAKGKRWDGKNLAQEWESTQKTKGRKYIYADSPETFNKIKFEEYDYALSLTAQSHLPYELDRKEGHPGLYELAMAGLSILKKSPNGFFLFIEGARIDQAHHENRAMKSFAEQHVFDKIISEIYKQVDPKETLLIVTADHSHSFELVGQPSRFRSLFLPDVVKGNDTMDSKGMQPIGYMSGPGAKINATRDFVWNMTDETLFGKDTKLQALIPIGWATHGGDDVAVFANGPFSYLFHKTIDNTFVAQAMKYAMCAPPFDREPFCAACSLKTSLLILISVLLWICFN</sequence>
<dbReference type="Gene3D" id="3.40.720.10">
    <property type="entry name" value="Alkaline Phosphatase, subunit A"/>
    <property type="match status" value="2"/>
</dbReference>
<feature type="binding site" evidence="9">
    <location>
        <position position="72"/>
    </location>
    <ligand>
        <name>Mg(2+)</name>
        <dbReference type="ChEBI" id="CHEBI:18420"/>
    </ligand>
</feature>
<evidence type="ECO:0000256" key="1">
    <source>
        <dbReference type="ARBA" id="ARBA00005984"/>
    </source>
</evidence>
<comment type="cofactor">
    <cofactor evidence="9">
        <name>Zn(2+)</name>
        <dbReference type="ChEBI" id="CHEBI:29105"/>
    </cofactor>
    <text evidence="9">Binds 2 Zn(2+) ions.</text>
</comment>
<dbReference type="STRING" id="6216.A0A0R3STS4"/>
<dbReference type="PRINTS" id="PR00113">
    <property type="entry name" value="ALKPHPHTASE"/>
</dbReference>
<feature type="binding site" evidence="9">
    <location>
        <position position="355"/>
    </location>
    <ligand>
        <name>Zn(2+)</name>
        <dbReference type="ChEBI" id="CHEBI:29105"/>
        <label>2</label>
    </ligand>
</feature>
<comment type="cofactor">
    <cofactor evidence="9">
        <name>Mg(2+)</name>
        <dbReference type="ChEBI" id="CHEBI:18420"/>
    </cofactor>
    <text evidence="9">Binds 1 Mg(2+) ion.</text>
</comment>
<protein>
    <recommendedName>
        <fullName evidence="2 11">Alkaline phosphatase</fullName>
        <ecNumber evidence="2 11">3.1.3.1</ecNumber>
    </recommendedName>
</protein>
<dbReference type="InterPro" id="IPR018299">
    <property type="entry name" value="Alkaline_phosphatase_AS"/>
</dbReference>
<evidence type="ECO:0000256" key="4">
    <source>
        <dbReference type="ARBA" id="ARBA00022723"/>
    </source>
</evidence>
<keyword evidence="6 9" id="KW-0862">Zinc</keyword>
<dbReference type="InterPro" id="IPR001952">
    <property type="entry name" value="Alkaline_phosphatase"/>
</dbReference>
<dbReference type="EMBL" id="UYSG01011151">
    <property type="protein sequence ID" value="VDL61151.1"/>
    <property type="molecule type" value="Genomic_DNA"/>
</dbReference>
<name>A0A0R3STS4_HYMDI</name>
<keyword evidence="5 11" id="KW-0378">Hydrolase</keyword>
<proteinExistence type="inferred from homology"/>
<evidence type="ECO:0000256" key="5">
    <source>
        <dbReference type="ARBA" id="ARBA00022801"/>
    </source>
</evidence>
<dbReference type="WBParaSite" id="HDID_0000883501-mRNA-1">
    <property type="protein sequence ID" value="HDID_0000883501-mRNA-1"/>
    <property type="gene ID" value="HDID_0000883501"/>
</dbReference>
<keyword evidence="7 9" id="KW-0460">Magnesium</keyword>
<evidence type="ECO:0000313" key="15">
    <source>
        <dbReference type="WBParaSite" id="HDID_0000883501-mRNA-1"/>
    </source>
</evidence>